<keyword evidence="3" id="KW-1185">Reference proteome</keyword>
<feature type="domain" description="Cysteine-rich" evidence="1">
    <location>
        <begin position="8"/>
        <end position="89"/>
    </location>
</feature>
<proteinExistence type="predicted"/>
<sequence length="251" mass="28218">MEQSQPNVGLFIPCYVDQFYPQVGKATLEILEKLNCKVSYPLDQTCCGQPLANSGYERETKESCQQFLNSFLKFDYIVAPTGSCVHHIKERYSKILNAPELQPSLNSKIFELTEFLHDILKVELQGTFRHKIGYHASCHALRGLRLSKSSEVNTAPFDKVKSLFEKVEGLEWSQLQRSDECCGFGGTFSVKEEAISLSMGKDRLADHHEAGTEILTATDMSCLMHLKGLADKKQSTLPIMHLAEIINQIIS</sequence>
<accession>A0A1I5I5G7</accession>
<dbReference type="PANTHER" id="PTHR30296:SF0">
    <property type="entry name" value="LACTATE UTILIZATION PROTEIN A"/>
    <property type="match status" value="1"/>
</dbReference>
<organism evidence="2 3">
    <name type="scientific">Algoriphagus ornithinivorans</name>
    <dbReference type="NCBI Taxonomy" id="226506"/>
    <lineage>
        <taxon>Bacteria</taxon>
        <taxon>Pseudomonadati</taxon>
        <taxon>Bacteroidota</taxon>
        <taxon>Cytophagia</taxon>
        <taxon>Cytophagales</taxon>
        <taxon>Cyclobacteriaceae</taxon>
        <taxon>Algoriphagus</taxon>
    </lineage>
</organism>
<dbReference type="GO" id="GO:0016491">
    <property type="term" value="F:oxidoreductase activity"/>
    <property type="evidence" value="ECO:0007669"/>
    <property type="project" value="UniProtKB-ARBA"/>
</dbReference>
<dbReference type="STRING" id="226506.SAMN04488519_10894"/>
<dbReference type="PANTHER" id="PTHR30296">
    <property type="entry name" value="UNCHARACTERIZED PROTEIN YKGE"/>
    <property type="match status" value="1"/>
</dbReference>
<dbReference type="AlphaFoldDB" id="A0A1I5I5G7"/>
<dbReference type="EMBL" id="FOVW01000008">
    <property type="protein sequence ID" value="SFO55803.1"/>
    <property type="molecule type" value="Genomic_DNA"/>
</dbReference>
<dbReference type="GO" id="GO:0005829">
    <property type="term" value="C:cytosol"/>
    <property type="evidence" value="ECO:0007669"/>
    <property type="project" value="TreeGrafter"/>
</dbReference>
<protein>
    <submittedName>
        <fullName evidence="2">L-lactate dehydrogenase complex protein LldE</fullName>
    </submittedName>
</protein>
<feature type="domain" description="Cysteine-rich" evidence="1">
    <location>
        <begin position="133"/>
        <end position="227"/>
    </location>
</feature>
<dbReference type="RefSeq" id="WP_091654853.1">
    <property type="nucleotide sequence ID" value="NZ_FOVW01000008.1"/>
</dbReference>
<evidence type="ECO:0000259" key="1">
    <source>
        <dbReference type="Pfam" id="PF02754"/>
    </source>
</evidence>
<dbReference type="Proteomes" id="UP000199564">
    <property type="component" value="Unassembled WGS sequence"/>
</dbReference>
<dbReference type="InterPro" id="IPR004017">
    <property type="entry name" value="Cys_rich_dom"/>
</dbReference>
<evidence type="ECO:0000313" key="2">
    <source>
        <dbReference type="EMBL" id="SFO55803.1"/>
    </source>
</evidence>
<gene>
    <name evidence="2" type="ORF">SAMN04488519_10894</name>
</gene>
<dbReference type="Pfam" id="PF02754">
    <property type="entry name" value="CCG"/>
    <property type="match status" value="2"/>
</dbReference>
<evidence type="ECO:0000313" key="3">
    <source>
        <dbReference type="Proteomes" id="UP000199564"/>
    </source>
</evidence>
<name>A0A1I5I5G7_9BACT</name>
<reference evidence="3" key="1">
    <citation type="submission" date="2016-10" db="EMBL/GenBank/DDBJ databases">
        <authorList>
            <person name="Varghese N."/>
            <person name="Submissions S."/>
        </authorList>
    </citation>
    <scope>NUCLEOTIDE SEQUENCE [LARGE SCALE GENOMIC DNA]</scope>
    <source>
        <strain evidence="3">DSM 15282</strain>
    </source>
</reference>